<evidence type="ECO:0000256" key="6">
    <source>
        <dbReference type="ARBA" id="ARBA00023136"/>
    </source>
</evidence>
<dbReference type="AlphaFoldDB" id="A0A4S4BMX2"/>
<accession>A0A4S4BMX2</accession>
<keyword evidence="2" id="KW-0813">Transport</keyword>
<dbReference type="Proteomes" id="UP000310334">
    <property type="component" value="Unassembled WGS sequence"/>
</dbReference>
<dbReference type="PROSITE" id="PS00218">
    <property type="entry name" value="AMINO_ACID_PERMEASE_1"/>
    <property type="match status" value="1"/>
</dbReference>
<keyword evidence="4" id="KW-0029">Amino-acid transport</keyword>
<dbReference type="FunFam" id="1.20.1740.10:FF:000001">
    <property type="entry name" value="Amino acid permease"/>
    <property type="match status" value="1"/>
</dbReference>
<keyword evidence="6" id="KW-0472">Membrane</keyword>
<dbReference type="GO" id="GO:0005886">
    <property type="term" value="C:plasma membrane"/>
    <property type="evidence" value="ECO:0007669"/>
    <property type="project" value="UniProtKB-SubCell"/>
</dbReference>
<name>A0A4S4BMX2_9BACI</name>
<dbReference type="GO" id="GO:0006865">
    <property type="term" value="P:amino acid transport"/>
    <property type="evidence" value="ECO:0007669"/>
    <property type="project" value="UniProtKB-KW"/>
</dbReference>
<dbReference type="Pfam" id="PF00324">
    <property type="entry name" value="AA_permease"/>
    <property type="match status" value="1"/>
</dbReference>
<dbReference type="Gene3D" id="1.20.1740.10">
    <property type="entry name" value="Amino acid/polyamine transporter I"/>
    <property type="match status" value="1"/>
</dbReference>
<evidence type="ECO:0000259" key="7">
    <source>
        <dbReference type="Pfam" id="PF00324"/>
    </source>
</evidence>
<proteinExistence type="predicted"/>
<dbReference type="PANTHER" id="PTHR43495:SF5">
    <property type="entry name" value="GAMMA-AMINOBUTYRIC ACID PERMEASE"/>
    <property type="match status" value="1"/>
</dbReference>
<evidence type="ECO:0000256" key="4">
    <source>
        <dbReference type="ARBA" id="ARBA00022970"/>
    </source>
</evidence>
<dbReference type="InterPro" id="IPR004840">
    <property type="entry name" value="Amino_acid_permease_CS"/>
</dbReference>
<dbReference type="OrthoDB" id="9780162at2"/>
<evidence type="ECO:0000256" key="1">
    <source>
        <dbReference type="ARBA" id="ARBA00004651"/>
    </source>
</evidence>
<keyword evidence="5" id="KW-1133">Transmembrane helix</keyword>
<dbReference type="GO" id="GO:0055085">
    <property type="term" value="P:transmembrane transport"/>
    <property type="evidence" value="ECO:0007669"/>
    <property type="project" value="InterPro"/>
</dbReference>
<dbReference type="InterPro" id="IPR004841">
    <property type="entry name" value="AA-permease/SLC12A_dom"/>
</dbReference>
<dbReference type="EMBL" id="SSNT01000022">
    <property type="protein sequence ID" value="THF76126.1"/>
    <property type="molecule type" value="Genomic_DNA"/>
</dbReference>
<comment type="subcellular location">
    <subcellularLocation>
        <location evidence="1">Cell membrane</location>
        <topology evidence="1">Multi-pass membrane protein</topology>
    </subcellularLocation>
</comment>
<evidence type="ECO:0000256" key="5">
    <source>
        <dbReference type="ARBA" id="ARBA00022989"/>
    </source>
</evidence>
<organism evidence="8 9">
    <name type="scientific">Metabacillus sediminilitoris</name>
    <dbReference type="NCBI Taxonomy" id="2567941"/>
    <lineage>
        <taxon>Bacteria</taxon>
        <taxon>Bacillati</taxon>
        <taxon>Bacillota</taxon>
        <taxon>Bacilli</taxon>
        <taxon>Bacillales</taxon>
        <taxon>Bacillaceae</taxon>
        <taxon>Metabacillus</taxon>
    </lineage>
</organism>
<evidence type="ECO:0000256" key="3">
    <source>
        <dbReference type="ARBA" id="ARBA00022692"/>
    </source>
</evidence>
<gene>
    <name evidence="8" type="ORF">E6W99_21940</name>
</gene>
<dbReference type="PIRSF" id="PIRSF006060">
    <property type="entry name" value="AA_transporter"/>
    <property type="match status" value="1"/>
</dbReference>
<feature type="domain" description="Amino acid permease/ SLC12A" evidence="7">
    <location>
        <begin position="15"/>
        <end position="457"/>
    </location>
</feature>
<sequence length="473" mass="52025">MQQNNQLKRELKSRHVFMIALGGVIGTGLFLGSGYTIGEAGPGGALIAYLFGGFVMYLTMLCLGELAVRLPDAGSYQTYATKYISPSTGYMIGWMSWLNWAVTIGLELITVSILMKRWFPDTPTWIWCVVFAVILFAINASSTRSFAEVEFWFSSIKVLTIIVFIILGLAAMFGLIEMKGSHSAPLFSNYFDHGGLFPNGLIAILITMIGVNYSFQGTELVGIAAGESEDPEKNIPKAVNSTVWRILVFFVLSIFVVAGLFPWKEAGLLESPFVVVFDKIGIPYAADIMNFVIITAVLSVANSGLYATTRMLWSMSNKGMIHPVFGKLSKRGVPLNALIISMAVGCLSLLSGIYAEDTVYLWLLSIAGFGAVVVWASIALSNLLGRKQFIKEGGKVSELKFKTPLYPLVPLLSLFFNTVVIVSLAFIPEQRMALYCGIPFMIMCYAYYYIAVKRKSKNTIVNTIPVEEKKISI</sequence>
<keyword evidence="3" id="KW-0812">Transmembrane</keyword>
<evidence type="ECO:0000313" key="8">
    <source>
        <dbReference type="EMBL" id="THF76126.1"/>
    </source>
</evidence>
<dbReference type="RefSeq" id="WP_136357862.1">
    <property type="nucleotide sequence ID" value="NZ_CP046266.1"/>
</dbReference>
<keyword evidence="9" id="KW-1185">Reference proteome</keyword>
<reference evidence="8 9" key="1">
    <citation type="submission" date="2019-04" db="EMBL/GenBank/DDBJ databases">
        <title>Bacillus sediminilitoris sp. nov., isolated from a tidal flat sediment on the East China Sea.</title>
        <authorList>
            <person name="Wei Y."/>
            <person name="Mao H."/>
            <person name="Fang J."/>
        </authorList>
    </citation>
    <scope>NUCLEOTIDE SEQUENCE [LARGE SCALE GENOMIC DNA]</scope>
    <source>
        <strain evidence="8 9">DSL-17</strain>
    </source>
</reference>
<comment type="caution">
    <text evidence="8">The sequence shown here is derived from an EMBL/GenBank/DDBJ whole genome shotgun (WGS) entry which is preliminary data.</text>
</comment>
<evidence type="ECO:0000256" key="2">
    <source>
        <dbReference type="ARBA" id="ARBA00022448"/>
    </source>
</evidence>
<evidence type="ECO:0000313" key="9">
    <source>
        <dbReference type="Proteomes" id="UP000310334"/>
    </source>
</evidence>
<protein>
    <submittedName>
        <fullName evidence="8">Amino acid permease</fullName>
    </submittedName>
</protein>
<dbReference type="PANTHER" id="PTHR43495">
    <property type="entry name" value="GABA PERMEASE"/>
    <property type="match status" value="1"/>
</dbReference>